<sequence length="236" mass="27140">MLPYITSNKYSQSLGGYLGDIWNIIEKVLRFRSNITSVDYDTGVDLMIKKEADIMLAAAIEKPGQLNIQYSQPYFYNWYHLYIKQPEPKASSNSYIKIFTIHLWLATLLLVIIMTAILWFSAMCSHKIDKKQSRLSIITCILVICTGFLNQGIEVRISTYSARIQMFLSLVIGFLLYSAMNAVLVARLANFDVHLPFTNLADIRHKKTHSLCLRTNSFVYNNFVYNNFTVCVSDLF</sequence>
<dbReference type="EMBL" id="CM043020">
    <property type="protein sequence ID" value="KAI4458961.1"/>
    <property type="molecule type" value="Genomic_DNA"/>
</dbReference>
<organism evidence="1 2">
    <name type="scientific">Holotrichia oblita</name>
    <name type="common">Chafer beetle</name>
    <dbReference type="NCBI Taxonomy" id="644536"/>
    <lineage>
        <taxon>Eukaryota</taxon>
        <taxon>Metazoa</taxon>
        <taxon>Ecdysozoa</taxon>
        <taxon>Arthropoda</taxon>
        <taxon>Hexapoda</taxon>
        <taxon>Insecta</taxon>
        <taxon>Pterygota</taxon>
        <taxon>Neoptera</taxon>
        <taxon>Endopterygota</taxon>
        <taxon>Coleoptera</taxon>
        <taxon>Polyphaga</taxon>
        <taxon>Scarabaeiformia</taxon>
        <taxon>Scarabaeidae</taxon>
        <taxon>Melolonthinae</taxon>
        <taxon>Holotrichia</taxon>
    </lineage>
</organism>
<keyword evidence="1" id="KW-0675">Receptor</keyword>
<name>A0ACB9SWQ3_HOLOL</name>
<comment type="caution">
    <text evidence="1">The sequence shown here is derived from an EMBL/GenBank/DDBJ whole genome shotgun (WGS) entry which is preliminary data.</text>
</comment>
<evidence type="ECO:0000313" key="2">
    <source>
        <dbReference type="Proteomes" id="UP001056778"/>
    </source>
</evidence>
<proteinExistence type="predicted"/>
<reference evidence="1" key="1">
    <citation type="submission" date="2022-04" db="EMBL/GenBank/DDBJ databases">
        <title>Chromosome-scale genome assembly of Holotrichia oblita Faldermann.</title>
        <authorList>
            <person name="Rongchong L."/>
        </authorList>
    </citation>
    <scope>NUCLEOTIDE SEQUENCE</scope>
    <source>
        <strain evidence="1">81SQS9</strain>
    </source>
</reference>
<gene>
    <name evidence="1" type="ORF">MML48_6g00021487</name>
</gene>
<dbReference type="Proteomes" id="UP001056778">
    <property type="component" value="Chromosome 6"/>
</dbReference>
<keyword evidence="2" id="KW-1185">Reference proteome</keyword>
<evidence type="ECO:0000313" key="1">
    <source>
        <dbReference type="EMBL" id="KAI4458961.1"/>
    </source>
</evidence>
<accession>A0ACB9SWQ3</accession>
<protein>
    <submittedName>
        <fullName evidence="1">Ionotropic receptor 20a-related</fullName>
    </submittedName>
</protein>